<evidence type="ECO:0000259" key="1">
    <source>
        <dbReference type="Pfam" id="PF13460"/>
    </source>
</evidence>
<dbReference type="RefSeq" id="WP_166320345.1">
    <property type="nucleotide sequence ID" value="NZ_CP049866.1"/>
</dbReference>
<dbReference type="InterPro" id="IPR051207">
    <property type="entry name" value="ComplexI_NDUFA9_subunit"/>
</dbReference>
<dbReference type="PANTHER" id="PTHR12126:SF11">
    <property type="entry name" value="NADH DEHYDROGENASE [UBIQUINONE] 1 ALPHA SUBCOMPLEX SUBUNIT 9, MITOCHONDRIAL"/>
    <property type="match status" value="1"/>
</dbReference>
<evidence type="ECO:0000313" key="2">
    <source>
        <dbReference type="EMBL" id="QIK76677.1"/>
    </source>
</evidence>
<dbReference type="InterPro" id="IPR036291">
    <property type="entry name" value="NAD(P)-bd_dom_sf"/>
</dbReference>
<protein>
    <submittedName>
        <fullName evidence="2">NAD(P)H-binding protein</fullName>
    </submittedName>
</protein>
<proteinExistence type="predicted"/>
<gene>
    <name evidence="2" type="ORF">G7071_15825</name>
</gene>
<dbReference type="Proteomes" id="UP000502035">
    <property type="component" value="Chromosome"/>
</dbReference>
<reference evidence="2 3" key="1">
    <citation type="submission" date="2020-03" db="EMBL/GenBank/DDBJ databases">
        <title>Nocardioides sp. nov., isolated from fish.</title>
        <authorList>
            <person name="Hyun D.-W."/>
            <person name="Bae J.-W."/>
        </authorList>
    </citation>
    <scope>NUCLEOTIDE SEQUENCE [LARGE SCALE GENOMIC DNA]</scope>
    <source>
        <strain evidence="2 3">HDW12A</strain>
    </source>
</reference>
<dbReference type="GO" id="GO:0044877">
    <property type="term" value="F:protein-containing complex binding"/>
    <property type="evidence" value="ECO:0007669"/>
    <property type="project" value="TreeGrafter"/>
</dbReference>
<dbReference type="EMBL" id="CP049866">
    <property type="protein sequence ID" value="QIK76677.1"/>
    <property type="molecule type" value="Genomic_DNA"/>
</dbReference>
<dbReference type="Gene3D" id="3.40.50.720">
    <property type="entry name" value="NAD(P)-binding Rossmann-like Domain"/>
    <property type="match status" value="1"/>
</dbReference>
<sequence>MRILVLGATGYVGSRLVPALLDEGHDVVAASSSPPDPERFAWGAGVEWRQCDVTDATEVADALVGVDGVCYLVHSMAGREFAGRDLLGAQVVRRAVDQAGVTRLVYLSGLVPDVPRDDLSAHLASRLEVEEELLLADASTVALRAGVIIGAGSTSFEVIRQLGSLLVIQPIPGWMRSRVQPIAVTDAVRALVEAFGDSSDLTGAVDIGGPDVLPYPKLLASHDRAARLLRVRVPALVAPPLLVAIGTAGLVRAPFWTVTALVDSLRHDMVCRPEATWVPASGPALMTVREAMTRAVTGVGLEGPLASDPEWTRQRAPLLDALRAPRTLRTGVGLLRHRLRVLRDLGG</sequence>
<evidence type="ECO:0000313" key="3">
    <source>
        <dbReference type="Proteomes" id="UP000502035"/>
    </source>
</evidence>
<accession>A0A6G7YIW6</accession>
<dbReference type="AlphaFoldDB" id="A0A6G7YIW6"/>
<dbReference type="KEGG" id="npi:G7071_15825"/>
<dbReference type="SUPFAM" id="SSF51735">
    <property type="entry name" value="NAD(P)-binding Rossmann-fold domains"/>
    <property type="match status" value="1"/>
</dbReference>
<dbReference type="InterPro" id="IPR016040">
    <property type="entry name" value="NAD(P)-bd_dom"/>
</dbReference>
<feature type="domain" description="NAD(P)-binding" evidence="1">
    <location>
        <begin position="7"/>
        <end position="110"/>
    </location>
</feature>
<keyword evidence="3" id="KW-1185">Reference proteome</keyword>
<dbReference type="PANTHER" id="PTHR12126">
    <property type="entry name" value="NADH-UBIQUINONE OXIDOREDUCTASE 39 KDA SUBUNIT-RELATED"/>
    <property type="match status" value="1"/>
</dbReference>
<organism evidence="2 3">
    <name type="scientific">Nocardioides piscis</name>
    <dbReference type="NCBI Taxonomy" id="2714938"/>
    <lineage>
        <taxon>Bacteria</taxon>
        <taxon>Bacillati</taxon>
        <taxon>Actinomycetota</taxon>
        <taxon>Actinomycetes</taxon>
        <taxon>Propionibacteriales</taxon>
        <taxon>Nocardioidaceae</taxon>
        <taxon>Nocardioides</taxon>
    </lineage>
</organism>
<name>A0A6G7YIW6_9ACTN</name>
<dbReference type="Pfam" id="PF13460">
    <property type="entry name" value="NAD_binding_10"/>
    <property type="match status" value="1"/>
</dbReference>